<dbReference type="Pfam" id="PF01753">
    <property type="entry name" value="zf-MYND"/>
    <property type="match status" value="1"/>
</dbReference>
<evidence type="ECO:0000256" key="3">
    <source>
        <dbReference type="ARBA" id="ARBA00022833"/>
    </source>
</evidence>
<dbReference type="EMBL" id="GL349468">
    <property type="protein sequence ID" value="KNC51505.1"/>
    <property type="molecule type" value="Genomic_DNA"/>
</dbReference>
<accession>A0A0L0DH14</accession>
<keyword evidence="3" id="KW-0862">Zinc</keyword>
<keyword evidence="1" id="KW-0479">Metal-binding</keyword>
<sequence length="484" mass="49930">MATATLYPPFKSLSAALRHVASTPSALADWHAHASAAPPSSLPSPLWDEGKLVFVSALATATAAADPAAALAVLKLLLQLDADPLDPNMDLPGFIASLDPSHSPSTPPELAQWPPSLLALVASRVSPALVPLVRALLDAGASPDGAITVYPDDDGPPAPSLPNAPTPLMFALSAAPSPGWDQTARLLLARGASPSRSFRSITALHMLIERWAPSVLPATDDADADDLLDNDSAHAYPAPSSIPPFADLAAELLAADRNRTFTADSRGHLAYHRALTCLPAHDIESLFAPLVGEWTMVRGKVSDPQPFVLTSPTLDGQSPVVLLAGRPPELCGDQLQILLDPSGPFNLASCATPEALVAAVSTSRLDLVELLLAHAPTCACRASPDAAPYILARAVAARSLLAHADDDAAGIVAALETHCSSSACPLRGQLSAAYACGGCGAVFYCSEHCQRSDFDDGHAVACSKLAAAMAASRAEATPASCTLQ</sequence>
<protein>
    <recommendedName>
        <fullName evidence="5">MYND-type domain-containing protein</fullName>
    </recommendedName>
</protein>
<dbReference type="InterPro" id="IPR002893">
    <property type="entry name" value="Znf_MYND"/>
</dbReference>
<proteinExistence type="predicted"/>
<evidence type="ECO:0000313" key="7">
    <source>
        <dbReference type="Proteomes" id="UP000054408"/>
    </source>
</evidence>
<feature type="domain" description="MYND-type" evidence="5">
    <location>
        <begin position="424"/>
        <end position="462"/>
    </location>
</feature>
<evidence type="ECO:0000256" key="2">
    <source>
        <dbReference type="ARBA" id="ARBA00022771"/>
    </source>
</evidence>
<name>A0A0L0DH14_THETB</name>
<reference evidence="6 7" key="1">
    <citation type="submission" date="2010-05" db="EMBL/GenBank/DDBJ databases">
        <title>The Genome Sequence of Thecamonas trahens ATCC 50062.</title>
        <authorList>
            <consortium name="The Broad Institute Genome Sequencing Platform"/>
            <person name="Russ C."/>
            <person name="Cuomo C."/>
            <person name="Shea T."/>
            <person name="Young S.K."/>
            <person name="Zeng Q."/>
            <person name="Koehrsen M."/>
            <person name="Haas B."/>
            <person name="Borodovsky M."/>
            <person name="Guigo R."/>
            <person name="Alvarado L."/>
            <person name="Berlin A."/>
            <person name="Bochicchio J."/>
            <person name="Borenstein D."/>
            <person name="Chapman S."/>
            <person name="Chen Z."/>
            <person name="Freedman E."/>
            <person name="Gellesch M."/>
            <person name="Goldberg J."/>
            <person name="Griggs A."/>
            <person name="Gujja S."/>
            <person name="Heilman E."/>
            <person name="Heiman D."/>
            <person name="Hepburn T."/>
            <person name="Howarth C."/>
            <person name="Jen D."/>
            <person name="Larson L."/>
            <person name="Mehta T."/>
            <person name="Park D."/>
            <person name="Pearson M."/>
            <person name="Roberts A."/>
            <person name="Saif S."/>
            <person name="Shenoy N."/>
            <person name="Sisk P."/>
            <person name="Stolte C."/>
            <person name="Sykes S."/>
            <person name="Thomson T."/>
            <person name="Walk T."/>
            <person name="White J."/>
            <person name="Yandava C."/>
            <person name="Burger G."/>
            <person name="Gray M.W."/>
            <person name="Holland P.W.H."/>
            <person name="King N."/>
            <person name="Lang F.B.F."/>
            <person name="Roger A.J."/>
            <person name="Ruiz-Trillo I."/>
            <person name="Lander E."/>
            <person name="Nusbaum C."/>
        </authorList>
    </citation>
    <scope>NUCLEOTIDE SEQUENCE [LARGE SCALE GENOMIC DNA]</scope>
    <source>
        <strain evidence="6 7">ATCC 50062</strain>
    </source>
</reference>
<organism evidence="6 7">
    <name type="scientific">Thecamonas trahens ATCC 50062</name>
    <dbReference type="NCBI Taxonomy" id="461836"/>
    <lineage>
        <taxon>Eukaryota</taxon>
        <taxon>Apusozoa</taxon>
        <taxon>Apusomonadida</taxon>
        <taxon>Apusomonadidae</taxon>
        <taxon>Thecamonas</taxon>
    </lineage>
</organism>
<dbReference type="GO" id="GO:0008270">
    <property type="term" value="F:zinc ion binding"/>
    <property type="evidence" value="ECO:0007669"/>
    <property type="project" value="UniProtKB-KW"/>
</dbReference>
<dbReference type="SUPFAM" id="SSF144232">
    <property type="entry name" value="HIT/MYND zinc finger-like"/>
    <property type="match status" value="1"/>
</dbReference>
<evidence type="ECO:0000313" key="6">
    <source>
        <dbReference type="EMBL" id="KNC51505.1"/>
    </source>
</evidence>
<evidence type="ECO:0000259" key="5">
    <source>
        <dbReference type="PROSITE" id="PS50865"/>
    </source>
</evidence>
<dbReference type="Gene3D" id="1.25.40.20">
    <property type="entry name" value="Ankyrin repeat-containing domain"/>
    <property type="match status" value="1"/>
</dbReference>
<dbReference type="AlphaFoldDB" id="A0A0L0DH14"/>
<dbReference type="InterPro" id="IPR036770">
    <property type="entry name" value="Ankyrin_rpt-contain_sf"/>
</dbReference>
<dbReference type="GeneID" id="25566323"/>
<dbReference type="Proteomes" id="UP000054408">
    <property type="component" value="Unassembled WGS sequence"/>
</dbReference>
<dbReference type="PROSITE" id="PS50865">
    <property type="entry name" value="ZF_MYND_2"/>
    <property type="match status" value="1"/>
</dbReference>
<dbReference type="RefSeq" id="XP_013755908.1">
    <property type="nucleotide sequence ID" value="XM_013900454.1"/>
</dbReference>
<keyword evidence="7" id="KW-1185">Reference proteome</keyword>
<dbReference type="Gene3D" id="6.10.140.2220">
    <property type="match status" value="1"/>
</dbReference>
<keyword evidence="2 4" id="KW-0863">Zinc-finger</keyword>
<evidence type="ECO:0000256" key="4">
    <source>
        <dbReference type="PROSITE-ProRule" id="PRU00134"/>
    </source>
</evidence>
<gene>
    <name evidence="6" type="ORF">AMSG_07397</name>
</gene>
<evidence type="ECO:0000256" key="1">
    <source>
        <dbReference type="ARBA" id="ARBA00022723"/>
    </source>
</evidence>